<keyword evidence="1" id="KW-0812">Transmembrane</keyword>
<accession>A0A5S6R4Z4</accession>
<sequence>MGRPSRSLFGYAIGGSRATVDWVQMLTGRFGRANGKVHCEDEWAHCSETNLAVLAPRKTESDKERRPHVSLSPQKRIAEFIVQSVAADGGAQSGHASARHNRDNLLLLPLPLLLLLLQLLLLPHSLLLRVHPRRRIEQHHVASTGTLIAGNDSPR</sequence>
<evidence type="ECO:0000256" key="1">
    <source>
        <dbReference type="SAM" id="Phobius"/>
    </source>
</evidence>
<dbReference type="WBParaSite" id="TMUE_3000014503.1">
    <property type="protein sequence ID" value="TMUE_3000014503.1"/>
    <property type="gene ID" value="WBGene00302948"/>
</dbReference>
<name>A0A5S6R4Z4_TRIMR</name>
<protein>
    <submittedName>
        <fullName evidence="3">Uncharacterized protein</fullName>
    </submittedName>
</protein>
<feature type="transmembrane region" description="Helical" evidence="1">
    <location>
        <begin position="106"/>
        <end position="128"/>
    </location>
</feature>
<dbReference type="Proteomes" id="UP000046395">
    <property type="component" value="Unassembled WGS sequence"/>
</dbReference>
<keyword evidence="1" id="KW-1133">Transmembrane helix</keyword>
<keyword evidence="2" id="KW-1185">Reference proteome</keyword>
<organism evidence="2 3">
    <name type="scientific">Trichuris muris</name>
    <name type="common">Mouse whipworm</name>
    <dbReference type="NCBI Taxonomy" id="70415"/>
    <lineage>
        <taxon>Eukaryota</taxon>
        <taxon>Metazoa</taxon>
        <taxon>Ecdysozoa</taxon>
        <taxon>Nematoda</taxon>
        <taxon>Enoplea</taxon>
        <taxon>Dorylaimia</taxon>
        <taxon>Trichinellida</taxon>
        <taxon>Trichuridae</taxon>
        <taxon>Trichuris</taxon>
    </lineage>
</organism>
<proteinExistence type="predicted"/>
<dbReference type="AlphaFoldDB" id="A0A5S6R4Z4"/>
<evidence type="ECO:0000313" key="2">
    <source>
        <dbReference type="Proteomes" id="UP000046395"/>
    </source>
</evidence>
<evidence type="ECO:0000313" key="3">
    <source>
        <dbReference type="WBParaSite" id="TMUE_3000014503.1"/>
    </source>
</evidence>
<reference evidence="3" key="1">
    <citation type="submission" date="2019-12" db="UniProtKB">
        <authorList>
            <consortium name="WormBaseParasite"/>
        </authorList>
    </citation>
    <scope>IDENTIFICATION</scope>
</reference>
<keyword evidence="1" id="KW-0472">Membrane</keyword>